<dbReference type="GO" id="GO:0000976">
    <property type="term" value="F:transcription cis-regulatory region binding"/>
    <property type="evidence" value="ECO:0007669"/>
    <property type="project" value="TreeGrafter"/>
</dbReference>
<dbReference type="SUPFAM" id="SSF46689">
    <property type="entry name" value="Homeodomain-like"/>
    <property type="match status" value="1"/>
</dbReference>
<evidence type="ECO:0000256" key="1">
    <source>
        <dbReference type="ARBA" id="ARBA00022491"/>
    </source>
</evidence>
<dbReference type="GO" id="GO:0003700">
    <property type="term" value="F:DNA-binding transcription factor activity"/>
    <property type="evidence" value="ECO:0007669"/>
    <property type="project" value="TreeGrafter"/>
</dbReference>
<dbReference type="PANTHER" id="PTHR30055">
    <property type="entry name" value="HTH-TYPE TRANSCRIPTIONAL REGULATOR RUTR"/>
    <property type="match status" value="1"/>
</dbReference>
<feature type="domain" description="HTH tetR-type" evidence="6">
    <location>
        <begin position="8"/>
        <end position="68"/>
    </location>
</feature>
<dbReference type="Pfam" id="PF00440">
    <property type="entry name" value="TetR_N"/>
    <property type="match status" value="1"/>
</dbReference>
<gene>
    <name evidence="7" type="ORF">FRY98_06070</name>
</gene>
<dbReference type="Gene3D" id="1.10.357.10">
    <property type="entry name" value="Tetracycline Repressor, domain 2"/>
    <property type="match status" value="1"/>
</dbReference>
<evidence type="ECO:0000256" key="4">
    <source>
        <dbReference type="ARBA" id="ARBA00023163"/>
    </source>
</evidence>
<dbReference type="InterPro" id="IPR009057">
    <property type="entry name" value="Homeodomain-like_sf"/>
</dbReference>
<protein>
    <submittedName>
        <fullName evidence="7">TetR family transcriptional regulator</fullName>
    </submittedName>
</protein>
<proteinExistence type="predicted"/>
<keyword evidence="2" id="KW-0805">Transcription regulation</keyword>
<evidence type="ECO:0000256" key="5">
    <source>
        <dbReference type="PROSITE-ProRule" id="PRU00335"/>
    </source>
</evidence>
<dbReference type="InterPro" id="IPR039538">
    <property type="entry name" value="BetI_C"/>
</dbReference>
<sequence length="197" mass="22540">MPKQIDHDQRKQKIAEATWRVILRDGMSGATVRNIAREANISPGSLRNDFPSQESLLQYAMTLVKERAGERILTIANQELPPKEKVLGMLMEIVPTDEQTRAEMEVWFVFTAHYSHQRERFDAGFDGIRNMIRIIIHQLQELDLLKPDIHLDLEVEKLYALVDGLALHAMLEPGRLDRSQIKAVLKSHLSSVCLFSS</sequence>
<keyword evidence="1" id="KW-0678">Repressor</keyword>
<dbReference type="RefSeq" id="WP_148450797.1">
    <property type="nucleotide sequence ID" value="NZ_VSDO01000001.1"/>
</dbReference>
<evidence type="ECO:0000313" key="7">
    <source>
        <dbReference type="EMBL" id="TYA15207.1"/>
    </source>
</evidence>
<organism evidence="7 8">
    <name type="scientific">Paenibacillus faecis</name>
    <dbReference type="NCBI Taxonomy" id="862114"/>
    <lineage>
        <taxon>Bacteria</taxon>
        <taxon>Bacillati</taxon>
        <taxon>Bacillota</taxon>
        <taxon>Bacilli</taxon>
        <taxon>Bacillales</taxon>
        <taxon>Paenibacillaceae</taxon>
        <taxon>Paenibacillus</taxon>
    </lineage>
</organism>
<name>A0A5D0D223_9BACL</name>
<dbReference type="EMBL" id="VSDO01000001">
    <property type="protein sequence ID" value="TYA15207.1"/>
    <property type="molecule type" value="Genomic_DNA"/>
</dbReference>
<dbReference type="InterPro" id="IPR036271">
    <property type="entry name" value="Tet_transcr_reg_TetR-rel_C_sf"/>
</dbReference>
<evidence type="ECO:0000313" key="8">
    <source>
        <dbReference type="Proteomes" id="UP000325218"/>
    </source>
</evidence>
<keyword evidence="3 5" id="KW-0238">DNA-binding</keyword>
<evidence type="ECO:0000259" key="6">
    <source>
        <dbReference type="PROSITE" id="PS50977"/>
    </source>
</evidence>
<dbReference type="InterPro" id="IPR001647">
    <property type="entry name" value="HTH_TetR"/>
</dbReference>
<dbReference type="PROSITE" id="PS50977">
    <property type="entry name" value="HTH_TETR_2"/>
    <property type="match status" value="1"/>
</dbReference>
<dbReference type="PANTHER" id="PTHR30055:SF226">
    <property type="entry name" value="HTH-TYPE TRANSCRIPTIONAL REGULATOR PKSA"/>
    <property type="match status" value="1"/>
</dbReference>
<dbReference type="AlphaFoldDB" id="A0A5D0D223"/>
<dbReference type="OrthoDB" id="9816296at2"/>
<keyword evidence="8" id="KW-1185">Reference proteome</keyword>
<comment type="caution">
    <text evidence="7">The sequence shown here is derived from an EMBL/GenBank/DDBJ whole genome shotgun (WGS) entry which is preliminary data.</text>
</comment>
<feature type="DNA-binding region" description="H-T-H motif" evidence="5">
    <location>
        <begin position="31"/>
        <end position="50"/>
    </location>
</feature>
<dbReference type="Pfam" id="PF13977">
    <property type="entry name" value="TetR_C_6"/>
    <property type="match status" value="1"/>
</dbReference>
<evidence type="ECO:0000256" key="3">
    <source>
        <dbReference type="ARBA" id="ARBA00023125"/>
    </source>
</evidence>
<accession>A0A5D0D223</accession>
<dbReference type="InterPro" id="IPR050109">
    <property type="entry name" value="HTH-type_TetR-like_transc_reg"/>
</dbReference>
<keyword evidence="4" id="KW-0804">Transcription</keyword>
<dbReference type="SUPFAM" id="SSF48498">
    <property type="entry name" value="Tetracyclin repressor-like, C-terminal domain"/>
    <property type="match status" value="1"/>
</dbReference>
<reference evidence="7 8" key="1">
    <citation type="submission" date="2019-08" db="EMBL/GenBank/DDBJ databases">
        <title>Genome sequencing of Paenibacillus faecis DSM 23593(T).</title>
        <authorList>
            <person name="Kook J.-K."/>
            <person name="Park S.-N."/>
            <person name="Lim Y.K."/>
        </authorList>
    </citation>
    <scope>NUCLEOTIDE SEQUENCE [LARGE SCALE GENOMIC DNA]</scope>
    <source>
        <strain evidence="7 8">DSM 23593</strain>
    </source>
</reference>
<dbReference type="Proteomes" id="UP000325218">
    <property type="component" value="Unassembled WGS sequence"/>
</dbReference>
<evidence type="ECO:0000256" key="2">
    <source>
        <dbReference type="ARBA" id="ARBA00023015"/>
    </source>
</evidence>